<evidence type="ECO:0000256" key="4">
    <source>
        <dbReference type="PROSITE-ProRule" id="PRU01248"/>
    </source>
</evidence>
<name>A0A081Q699_STRMT</name>
<dbReference type="InterPro" id="IPR013762">
    <property type="entry name" value="Integrase-like_cat_sf"/>
</dbReference>
<feature type="domain" description="Tyr recombinase" evidence="5">
    <location>
        <begin position="173"/>
        <end position="371"/>
    </location>
</feature>
<dbReference type="InterPro" id="IPR010998">
    <property type="entry name" value="Integrase_recombinase_N"/>
</dbReference>
<keyword evidence="2 4" id="KW-0238">DNA-binding</keyword>
<dbReference type="InterPro" id="IPR025269">
    <property type="entry name" value="SAM-like_dom"/>
</dbReference>
<dbReference type="GO" id="GO:0006310">
    <property type="term" value="P:DNA recombination"/>
    <property type="evidence" value="ECO:0007669"/>
    <property type="project" value="UniProtKB-KW"/>
</dbReference>
<evidence type="ECO:0000256" key="1">
    <source>
        <dbReference type="ARBA" id="ARBA00008857"/>
    </source>
</evidence>
<dbReference type="Proteomes" id="UP000028090">
    <property type="component" value="Unassembled WGS sequence"/>
</dbReference>
<dbReference type="Pfam" id="PF00589">
    <property type="entry name" value="Phage_integrase"/>
    <property type="match status" value="1"/>
</dbReference>
<dbReference type="GO" id="GO:0015074">
    <property type="term" value="P:DNA integration"/>
    <property type="evidence" value="ECO:0007669"/>
    <property type="project" value="InterPro"/>
</dbReference>
<comment type="caution">
    <text evidence="7">The sequence shown here is derived from an EMBL/GenBank/DDBJ whole genome shotgun (WGS) entry which is preliminary data.</text>
</comment>
<dbReference type="InterPro" id="IPR050090">
    <property type="entry name" value="Tyrosine_recombinase_XerCD"/>
</dbReference>
<proteinExistence type="inferred from homology"/>
<dbReference type="InterPro" id="IPR011010">
    <property type="entry name" value="DNA_brk_join_enz"/>
</dbReference>
<comment type="similarity">
    <text evidence="1">Belongs to the 'phage' integrase family.</text>
</comment>
<keyword evidence="3" id="KW-0233">DNA recombination</keyword>
<evidence type="ECO:0000256" key="3">
    <source>
        <dbReference type="ARBA" id="ARBA00023172"/>
    </source>
</evidence>
<accession>A0A081Q699</accession>
<dbReference type="GO" id="GO:0003677">
    <property type="term" value="F:DNA binding"/>
    <property type="evidence" value="ECO:0007669"/>
    <property type="project" value="UniProtKB-UniRule"/>
</dbReference>
<dbReference type="PROSITE" id="PS51898">
    <property type="entry name" value="TYR_RECOMBINASE"/>
    <property type="match status" value="1"/>
</dbReference>
<dbReference type="AlphaFoldDB" id="A0A081Q699"/>
<evidence type="ECO:0000259" key="6">
    <source>
        <dbReference type="PROSITE" id="PS51900"/>
    </source>
</evidence>
<dbReference type="PANTHER" id="PTHR30349:SF64">
    <property type="entry name" value="PROPHAGE INTEGRASE INTD-RELATED"/>
    <property type="match status" value="1"/>
</dbReference>
<sequence>MTVRKEKNGTWTVDISDGFHPITQKRIRVVRKGSKTKKEALELEQHLRIVDLKEKRFDFLITTDMLFELLEEEDRQNNRKISYLSTQKNNYERHIKPYFQNVNLNKLSYENIFEFREYLKTKPKKQNDNQHLSNNTINKIIILLKKIFDTGVRKSLIDKNPVENLRKLPINKKTITFWSVEEFARFRKLITKEEKSYNLFFTLAFFTGMRMGEILALNWNDINLLTNTIHVTKTAYFLNKRNHINSTKTRASTRYITINNKLANMLRDWKQEQTTLLKEFIDDIDNLQVIQSSPISITKNMIDKKFKQILSRNNDIKKIHIHDLRHSHASLLINQGEDYLVVKERLGHASITTTIDTYSHLYPSKQKSLANKLDEIF</sequence>
<dbReference type="InterPro" id="IPR044068">
    <property type="entry name" value="CB"/>
</dbReference>
<dbReference type="PROSITE" id="PS51900">
    <property type="entry name" value="CB"/>
    <property type="match status" value="1"/>
</dbReference>
<dbReference type="CDD" id="cd01189">
    <property type="entry name" value="INT_ICEBs1_C_like"/>
    <property type="match status" value="1"/>
</dbReference>
<organism evidence="7 8">
    <name type="scientific">Streptococcus mitis</name>
    <dbReference type="NCBI Taxonomy" id="28037"/>
    <lineage>
        <taxon>Bacteria</taxon>
        <taxon>Bacillati</taxon>
        <taxon>Bacillota</taxon>
        <taxon>Bacilli</taxon>
        <taxon>Lactobacillales</taxon>
        <taxon>Streptococcaceae</taxon>
        <taxon>Streptococcus</taxon>
        <taxon>Streptococcus mitis group</taxon>
    </lineage>
</organism>
<reference evidence="7 8" key="1">
    <citation type="submission" date="2014-05" db="EMBL/GenBank/DDBJ databases">
        <authorList>
            <person name="Daugherty S.C."/>
            <person name="Tallon L.J."/>
            <person name="Sadzewicz L."/>
            <person name="Kilian M."/>
            <person name="Tettelin H."/>
        </authorList>
    </citation>
    <scope>NUCLEOTIDE SEQUENCE [LARGE SCALE GENOMIC DNA]</scope>
    <source>
        <strain evidence="7 8">SK629</strain>
    </source>
</reference>
<dbReference type="Pfam" id="PF13102">
    <property type="entry name" value="Phage_int_SAM_5"/>
    <property type="match status" value="1"/>
</dbReference>
<gene>
    <name evidence="7" type="ORF">SK629_0205</name>
</gene>
<dbReference type="SUPFAM" id="SSF56349">
    <property type="entry name" value="DNA breaking-rejoining enzymes"/>
    <property type="match status" value="1"/>
</dbReference>
<evidence type="ECO:0000256" key="2">
    <source>
        <dbReference type="ARBA" id="ARBA00023125"/>
    </source>
</evidence>
<evidence type="ECO:0000313" key="7">
    <source>
        <dbReference type="EMBL" id="KEQ38472.1"/>
    </source>
</evidence>
<dbReference type="RefSeq" id="WP_042900202.1">
    <property type="nucleotide sequence ID" value="NZ_JPFU01000003.1"/>
</dbReference>
<dbReference type="OrthoDB" id="9803188at2"/>
<protein>
    <submittedName>
        <fullName evidence="7">Phage integrase family protein</fullName>
    </submittedName>
</protein>
<dbReference type="InterPro" id="IPR002104">
    <property type="entry name" value="Integrase_catalytic"/>
</dbReference>
<dbReference type="PATRIC" id="fig|28037.95.peg.176"/>
<evidence type="ECO:0000313" key="8">
    <source>
        <dbReference type="Proteomes" id="UP000028090"/>
    </source>
</evidence>
<feature type="domain" description="Core-binding (CB)" evidence="6">
    <location>
        <begin position="71"/>
        <end position="152"/>
    </location>
</feature>
<dbReference type="Gene3D" id="1.10.443.10">
    <property type="entry name" value="Intergrase catalytic core"/>
    <property type="match status" value="1"/>
</dbReference>
<dbReference type="PANTHER" id="PTHR30349">
    <property type="entry name" value="PHAGE INTEGRASE-RELATED"/>
    <property type="match status" value="1"/>
</dbReference>
<dbReference type="EMBL" id="JPFU01000003">
    <property type="protein sequence ID" value="KEQ38472.1"/>
    <property type="molecule type" value="Genomic_DNA"/>
</dbReference>
<dbReference type="Gene3D" id="1.10.150.130">
    <property type="match status" value="1"/>
</dbReference>
<evidence type="ECO:0000259" key="5">
    <source>
        <dbReference type="PROSITE" id="PS51898"/>
    </source>
</evidence>